<dbReference type="Proteomes" id="UP001519272">
    <property type="component" value="Unassembled WGS sequence"/>
</dbReference>
<evidence type="ECO:0000313" key="2">
    <source>
        <dbReference type="Proteomes" id="UP001519272"/>
    </source>
</evidence>
<name>A0ABS4FMP8_9BACL</name>
<organism evidence="1 2">
    <name type="scientific">Paenibacillus turicensis</name>
    <dbReference type="NCBI Taxonomy" id="160487"/>
    <lineage>
        <taxon>Bacteria</taxon>
        <taxon>Bacillati</taxon>
        <taxon>Bacillota</taxon>
        <taxon>Bacilli</taxon>
        <taxon>Bacillales</taxon>
        <taxon>Paenibacillaceae</taxon>
        <taxon>Paenibacillus</taxon>
    </lineage>
</organism>
<proteinExistence type="predicted"/>
<evidence type="ECO:0000313" key="1">
    <source>
        <dbReference type="EMBL" id="MBP1903862.1"/>
    </source>
</evidence>
<accession>A0ABS4FMP8</accession>
<sequence length="163" mass="19336">MNKGIPFLFIFLFLIIGCTPSKSISSEQLTDFKQSIRSQYKEITDLQIQMAPTRIEFNYFIDNNADREKDKQIFTLTKELVLTEEFQKTIIEDTYFKKYPKGDQQSYPKIIIRFHTEQKEEADYEYTSSYYGPGIEGEKDRPIDSYQTWFFNDFKKTPAPVKP</sequence>
<comment type="caution">
    <text evidence="1">The sequence shown here is derived from an EMBL/GenBank/DDBJ whole genome shotgun (WGS) entry which is preliminary data.</text>
</comment>
<protein>
    <recommendedName>
        <fullName evidence="3">Lipoprotein</fullName>
    </recommendedName>
</protein>
<dbReference type="EMBL" id="JAGGKG010000001">
    <property type="protein sequence ID" value="MBP1903862.1"/>
    <property type="molecule type" value="Genomic_DNA"/>
</dbReference>
<evidence type="ECO:0008006" key="3">
    <source>
        <dbReference type="Google" id="ProtNLM"/>
    </source>
</evidence>
<dbReference type="RefSeq" id="WP_210087515.1">
    <property type="nucleotide sequence ID" value="NZ_JAGGKG010000001.1"/>
</dbReference>
<keyword evidence="2" id="KW-1185">Reference proteome</keyword>
<dbReference type="PROSITE" id="PS51257">
    <property type="entry name" value="PROKAR_LIPOPROTEIN"/>
    <property type="match status" value="1"/>
</dbReference>
<reference evidence="1 2" key="1">
    <citation type="submission" date="2021-03" db="EMBL/GenBank/DDBJ databases">
        <title>Genomic Encyclopedia of Type Strains, Phase IV (KMG-IV): sequencing the most valuable type-strain genomes for metagenomic binning, comparative biology and taxonomic classification.</title>
        <authorList>
            <person name="Goeker M."/>
        </authorList>
    </citation>
    <scope>NUCLEOTIDE SEQUENCE [LARGE SCALE GENOMIC DNA]</scope>
    <source>
        <strain evidence="1 2">DSM 14349</strain>
    </source>
</reference>
<gene>
    <name evidence="1" type="ORF">J2Z32_000474</name>
</gene>